<organism evidence="9 10">
    <name type="scientific">Trichormus variabilis NIES-23</name>
    <dbReference type="NCBI Taxonomy" id="1973479"/>
    <lineage>
        <taxon>Bacteria</taxon>
        <taxon>Bacillati</taxon>
        <taxon>Cyanobacteriota</taxon>
        <taxon>Cyanophyceae</taxon>
        <taxon>Nostocales</taxon>
        <taxon>Nostocaceae</taxon>
        <taxon>Trichormus</taxon>
    </lineage>
</organism>
<evidence type="ECO:0000313" key="10">
    <source>
        <dbReference type="Proteomes" id="UP000217507"/>
    </source>
</evidence>
<proteinExistence type="predicted"/>
<sequence length="458" mass="51403">MKHFRRLFYPPAWPIAAKISVALVCAVLVPMIFTAYYNLQQSLNSVEAGEYHKLELLASSSASRLDQLIIDYHRVVAQISSDRHVVDFLSATTPENHKAQGPNLQQTIQNVLRSHPNLDVVLLMDKNGQCLAATDPKFIGENYSHIQGNFYGSSTLLGETSENPGMFFSQPVRSPHGKIIGLTVIKIRQADIWVIINALQLLGSQNYVFVIDQQGTIISHPDPSVVNHSLNIPELGVMLKTTQPGHATYHLPKSHISQIVGFAPLATQPWVLGVNQPKAEFTAPLHRLIWLNSSSVVIVGGITAIIALLSGLSISRPIHALTAAAQALEDDKFDAQVVELHQSLVELGHREDDIGQLVRVFSEMAEEVRLRDQRLKMQVQELRIEIDQTKRANHVAEITENEHFQHLQQTIQKIKHQDITTHETEKEYYQRLQTQVQSLKERSHNSKNQPLTDPTEHT</sequence>
<protein>
    <recommendedName>
        <fullName evidence="8">HAMP domain-containing protein</fullName>
    </recommendedName>
</protein>
<dbReference type="GO" id="GO:0005886">
    <property type="term" value="C:plasma membrane"/>
    <property type="evidence" value="ECO:0007669"/>
    <property type="project" value="UniProtKB-SubCell"/>
</dbReference>
<keyword evidence="5 7" id="KW-0472">Membrane</keyword>
<keyword evidence="3 7" id="KW-0812">Transmembrane</keyword>
<gene>
    <name evidence="9" type="ORF">NIES23_04320</name>
</gene>
<dbReference type="Proteomes" id="UP000217507">
    <property type="component" value="Chromosome"/>
</dbReference>
<dbReference type="Gene3D" id="3.30.450.20">
    <property type="entry name" value="PAS domain"/>
    <property type="match status" value="1"/>
</dbReference>
<evidence type="ECO:0000256" key="7">
    <source>
        <dbReference type="SAM" id="Phobius"/>
    </source>
</evidence>
<evidence type="ECO:0000256" key="1">
    <source>
        <dbReference type="ARBA" id="ARBA00004651"/>
    </source>
</evidence>
<keyword evidence="2" id="KW-1003">Cell membrane</keyword>
<dbReference type="InterPro" id="IPR029151">
    <property type="entry name" value="Sensor-like_sf"/>
</dbReference>
<comment type="subcellular location">
    <subcellularLocation>
        <location evidence="1">Cell membrane</location>
        <topology evidence="1">Multi-pass membrane protein</topology>
    </subcellularLocation>
</comment>
<keyword evidence="4 7" id="KW-1133">Transmembrane helix</keyword>
<accession>A0A1Z4KFA5</accession>
<dbReference type="PROSITE" id="PS50885">
    <property type="entry name" value="HAMP"/>
    <property type="match status" value="1"/>
</dbReference>
<dbReference type="EMBL" id="AP018216">
    <property type="protein sequence ID" value="BAY67654.1"/>
    <property type="molecule type" value="Genomic_DNA"/>
</dbReference>
<name>A0A1Z4KFA5_ANAVA</name>
<dbReference type="Gene3D" id="1.10.8.500">
    <property type="entry name" value="HAMP domain in histidine kinase"/>
    <property type="match status" value="1"/>
</dbReference>
<dbReference type="SUPFAM" id="SSF158472">
    <property type="entry name" value="HAMP domain-like"/>
    <property type="match status" value="1"/>
</dbReference>
<feature type="transmembrane region" description="Helical" evidence="7">
    <location>
        <begin position="288"/>
        <end position="309"/>
    </location>
</feature>
<dbReference type="CDD" id="cd12912">
    <property type="entry name" value="PDC2_MCP_like"/>
    <property type="match status" value="1"/>
</dbReference>
<feature type="region of interest" description="Disordered" evidence="6">
    <location>
        <begin position="436"/>
        <end position="458"/>
    </location>
</feature>
<dbReference type="Pfam" id="PF00672">
    <property type="entry name" value="HAMP"/>
    <property type="match status" value="1"/>
</dbReference>
<evidence type="ECO:0000313" key="9">
    <source>
        <dbReference type="EMBL" id="BAY67654.1"/>
    </source>
</evidence>
<evidence type="ECO:0000256" key="4">
    <source>
        <dbReference type="ARBA" id="ARBA00022989"/>
    </source>
</evidence>
<dbReference type="SUPFAM" id="SSF103190">
    <property type="entry name" value="Sensory domain-like"/>
    <property type="match status" value="1"/>
</dbReference>
<evidence type="ECO:0000256" key="5">
    <source>
        <dbReference type="ARBA" id="ARBA00023136"/>
    </source>
</evidence>
<feature type="domain" description="HAMP" evidence="8">
    <location>
        <begin position="312"/>
        <end position="373"/>
    </location>
</feature>
<evidence type="ECO:0000256" key="2">
    <source>
        <dbReference type="ARBA" id="ARBA00022475"/>
    </source>
</evidence>
<feature type="transmembrane region" description="Helical" evidence="7">
    <location>
        <begin position="12"/>
        <end position="37"/>
    </location>
</feature>
<dbReference type="AlphaFoldDB" id="A0A1Z4KFA5"/>
<dbReference type="Pfam" id="PF02743">
    <property type="entry name" value="dCache_1"/>
    <property type="match status" value="1"/>
</dbReference>
<dbReference type="GO" id="GO:0007165">
    <property type="term" value="P:signal transduction"/>
    <property type="evidence" value="ECO:0007669"/>
    <property type="project" value="InterPro"/>
</dbReference>
<evidence type="ECO:0000256" key="6">
    <source>
        <dbReference type="SAM" id="MobiDB-lite"/>
    </source>
</evidence>
<dbReference type="SMART" id="SM00304">
    <property type="entry name" value="HAMP"/>
    <property type="match status" value="1"/>
</dbReference>
<dbReference type="InterPro" id="IPR033479">
    <property type="entry name" value="dCache_1"/>
</dbReference>
<reference evidence="9 10" key="1">
    <citation type="submission" date="2017-06" db="EMBL/GenBank/DDBJ databases">
        <title>Genome sequencing of cyanobaciteial culture collection at National Institute for Environmental Studies (NIES).</title>
        <authorList>
            <person name="Hirose Y."/>
            <person name="Shimura Y."/>
            <person name="Fujisawa T."/>
            <person name="Nakamura Y."/>
            <person name="Kawachi M."/>
        </authorList>
    </citation>
    <scope>NUCLEOTIDE SEQUENCE [LARGE SCALE GENOMIC DNA]</scope>
    <source>
        <strain evidence="9 10">NIES-23</strain>
    </source>
</reference>
<dbReference type="InterPro" id="IPR003660">
    <property type="entry name" value="HAMP_dom"/>
</dbReference>
<evidence type="ECO:0000259" key="8">
    <source>
        <dbReference type="PROSITE" id="PS50885"/>
    </source>
</evidence>
<dbReference type="CDD" id="cd06225">
    <property type="entry name" value="HAMP"/>
    <property type="match status" value="1"/>
</dbReference>
<evidence type="ECO:0000256" key="3">
    <source>
        <dbReference type="ARBA" id="ARBA00022692"/>
    </source>
</evidence>